<keyword evidence="2" id="KW-0812">Transmembrane</keyword>
<reference evidence="3" key="1">
    <citation type="submission" date="2022-01" db="EMBL/GenBank/DDBJ databases">
        <authorList>
            <person name="Braso-Vives M."/>
        </authorList>
    </citation>
    <scope>NUCLEOTIDE SEQUENCE</scope>
</reference>
<evidence type="ECO:0000256" key="2">
    <source>
        <dbReference type="SAM" id="Phobius"/>
    </source>
</evidence>
<feature type="transmembrane region" description="Helical" evidence="2">
    <location>
        <begin position="84"/>
        <end position="105"/>
    </location>
</feature>
<evidence type="ECO:0000313" key="3">
    <source>
        <dbReference type="EMBL" id="CAH1239665.1"/>
    </source>
</evidence>
<keyword evidence="2" id="KW-0472">Membrane</keyword>
<dbReference type="PANTHER" id="PTHR36694:SF11">
    <property type="entry name" value="LP21121P-RELATED"/>
    <property type="match status" value="1"/>
</dbReference>
<evidence type="ECO:0000313" key="4">
    <source>
        <dbReference type="Proteomes" id="UP000838412"/>
    </source>
</evidence>
<protein>
    <submittedName>
        <fullName evidence="3">Hypp5865 protein</fullName>
    </submittedName>
</protein>
<keyword evidence="2" id="KW-1133">Transmembrane helix</keyword>
<accession>A0A8J9YRX5</accession>
<dbReference type="AlphaFoldDB" id="A0A8J9YRX5"/>
<feature type="transmembrane region" description="Helical" evidence="2">
    <location>
        <begin position="20"/>
        <end position="38"/>
    </location>
</feature>
<dbReference type="PANTHER" id="PTHR36694">
    <property type="entry name" value="PASIFLORA 1, ISOFORM A-RELATED"/>
    <property type="match status" value="1"/>
</dbReference>
<feature type="transmembrane region" description="Helical" evidence="2">
    <location>
        <begin position="58"/>
        <end position="77"/>
    </location>
</feature>
<dbReference type="EMBL" id="OV696696">
    <property type="protein sequence ID" value="CAH1239665.1"/>
    <property type="molecule type" value="Genomic_DNA"/>
</dbReference>
<dbReference type="Proteomes" id="UP000838412">
    <property type="component" value="Chromosome 11"/>
</dbReference>
<sequence>MAILQRSCCCDCCGVKTGSIVIAVLWIGLTLIGIGYAANNAHSVSTVFGLVSPTDVVVLVVYSVNLIAHILLMVGVAKEVRPLLLTWMIVTTICTVVLLLVNIYVTTTAFTAPRDYTDRSNKDAAIAAANLTGTGMRWILWGIFLTLTIYGCLVVLSHYQNLRDAEMGRGQQQMVVMGNLPYVMGNQPIMPGIQPYGNQPVLENKQPAMTGPQPGLGQDSSDARL</sequence>
<organism evidence="3 4">
    <name type="scientific">Branchiostoma lanceolatum</name>
    <name type="common">Common lancelet</name>
    <name type="synonym">Amphioxus lanceolatum</name>
    <dbReference type="NCBI Taxonomy" id="7740"/>
    <lineage>
        <taxon>Eukaryota</taxon>
        <taxon>Metazoa</taxon>
        <taxon>Chordata</taxon>
        <taxon>Cephalochordata</taxon>
        <taxon>Leptocardii</taxon>
        <taxon>Amphioxiformes</taxon>
        <taxon>Branchiostomatidae</taxon>
        <taxon>Branchiostoma</taxon>
    </lineage>
</organism>
<proteinExistence type="predicted"/>
<evidence type="ECO:0000256" key="1">
    <source>
        <dbReference type="SAM" id="MobiDB-lite"/>
    </source>
</evidence>
<name>A0A8J9YRX5_BRALA</name>
<feature type="transmembrane region" description="Helical" evidence="2">
    <location>
        <begin position="138"/>
        <end position="159"/>
    </location>
</feature>
<feature type="region of interest" description="Disordered" evidence="1">
    <location>
        <begin position="195"/>
        <end position="225"/>
    </location>
</feature>
<keyword evidence="4" id="KW-1185">Reference proteome</keyword>
<gene>
    <name evidence="3" type="primary">Hypp5865</name>
    <name evidence="3" type="ORF">BLAG_LOCUS3897</name>
</gene>